<evidence type="ECO:0000256" key="2">
    <source>
        <dbReference type="SAM" id="Phobius"/>
    </source>
</evidence>
<keyword evidence="5" id="KW-1185">Reference proteome</keyword>
<feature type="compositionally biased region" description="Basic and acidic residues" evidence="1">
    <location>
        <begin position="398"/>
        <end position="407"/>
    </location>
</feature>
<keyword evidence="3" id="KW-0732">Signal</keyword>
<evidence type="ECO:0008006" key="6">
    <source>
        <dbReference type="Google" id="ProtNLM"/>
    </source>
</evidence>
<feature type="transmembrane region" description="Helical" evidence="2">
    <location>
        <begin position="188"/>
        <end position="210"/>
    </location>
</feature>
<organism evidence="4 5">
    <name type="scientific">Lomentospora prolificans</name>
    <dbReference type="NCBI Taxonomy" id="41688"/>
    <lineage>
        <taxon>Eukaryota</taxon>
        <taxon>Fungi</taxon>
        <taxon>Dikarya</taxon>
        <taxon>Ascomycota</taxon>
        <taxon>Pezizomycotina</taxon>
        <taxon>Sordariomycetes</taxon>
        <taxon>Hypocreomycetidae</taxon>
        <taxon>Microascales</taxon>
        <taxon>Microascaceae</taxon>
        <taxon>Lomentospora</taxon>
    </lineage>
</organism>
<accession>A0A2N3N2H1</accession>
<feature type="compositionally biased region" description="Low complexity" evidence="1">
    <location>
        <begin position="149"/>
        <end position="163"/>
    </location>
</feature>
<keyword evidence="2" id="KW-0472">Membrane</keyword>
<evidence type="ECO:0000313" key="4">
    <source>
        <dbReference type="EMBL" id="PKS06617.1"/>
    </source>
</evidence>
<keyword evidence="2" id="KW-0812">Transmembrane</keyword>
<evidence type="ECO:0000256" key="3">
    <source>
        <dbReference type="SAM" id="SignalP"/>
    </source>
</evidence>
<dbReference type="AlphaFoldDB" id="A0A2N3N2H1"/>
<protein>
    <recommendedName>
        <fullName evidence="6">Mid2 domain-containing protein</fullName>
    </recommendedName>
</protein>
<feature type="region of interest" description="Disordered" evidence="1">
    <location>
        <begin position="281"/>
        <end position="341"/>
    </location>
</feature>
<evidence type="ECO:0000256" key="1">
    <source>
        <dbReference type="SAM" id="MobiDB-lite"/>
    </source>
</evidence>
<feature type="compositionally biased region" description="Polar residues" evidence="1">
    <location>
        <begin position="283"/>
        <end position="302"/>
    </location>
</feature>
<feature type="region of interest" description="Disordered" evidence="1">
    <location>
        <begin position="381"/>
        <end position="407"/>
    </location>
</feature>
<proteinExistence type="predicted"/>
<comment type="caution">
    <text evidence="4">The sequence shown here is derived from an EMBL/GenBank/DDBJ whole genome shotgun (WGS) entry which is preliminary data.</text>
</comment>
<reference evidence="4 5" key="1">
    <citation type="journal article" date="2017" name="G3 (Bethesda)">
        <title>First Draft Genome Sequence of the Pathogenic Fungus Lomentospora prolificans (Formerly Scedosporium prolificans).</title>
        <authorList>
            <person name="Luo R."/>
            <person name="Zimin A."/>
            <person name="Workman R."/>
            <person name="Fan Y."/>
            <person name="Pertea G."/>
            <person name="Grossman N."/>
            <person name="Wear M.P."/>
            <person name="Jia B."/>
            <person name="Miller H."/>
            <person name="Casadevall A."/>
            <person name="Timp W."/>
            <person name="Zhang S.X."/>
            <person name="Salzberg S.L."/>
        </authorList>
    </citation>
    <scope>NUCLEOTIDE SEQUENCE [LARGE SCALE GENOMIC DNA]</scope>
    <source>
        <strain evidence="4 5">JHH-5317</strain>
    </source>
</reference>
<name>A0A2N3N2H1_9PEZI</name>
<feature type="region of interest" description="Disordered" evidence="1">
    <location>
        <begin position="133"/>
        <end position="180"/>
    </location>
</feature>
<dbReference type="InParanoid" id="A0A2N3N2H1"/>
<dbReference type="OrthoDB" id="5338512at2759"/>
<gene>
    <name evidence="4" type="ORF">jhhlp_007366</name>
</gene>
<feature type="signal peptide" evidence="3">
    <location>
        <begin position="1"/>
        <end position="22"/>
    </location>
</feature>
<dbReference type="VEuPathDB" id="FungiDB:jhhlp_007366"/>
<keyword evidence="2" id="KW-1133">Transmembrane helix</keyword>
<dbReference type="Proteomes" id="UP000233524">
    <property type="component" value="Unassembled WGS sequence"/>
</dbReference>
<dbReference type="EMBL" id="NLAX01001034">
    <property type="protein sequence ID" value="PKS06617.1"/>
    <property type="molecule type" value="Genomic_DNA"/>
</dbReference>
<evidence type="ECO:0000313" key="5">
    <source>
        <dbReference type="Proteomes" id="UP000233524"/>
    </source>
</evidence>
<sequence length="407" mass="43439">MLTLPAGVRALLLYALLTPTYAMPSRTLFLRQSTCPAEQVSCPSGVPENFCCPSAHKCISLAGETTVVCCPDGATCQQIEPIPCNLELQDVEKNPDAKIKTTALTSELAKCGNSCCPFGYTCNDQGRCIMGEDQSTPPPGASNGSPARTSTATTQSPSSTSTDSAEKNKDDDGEADEDKEDKAFPTTAVIVGVLLGVLGLVSVIVFLLIWRSKRRKQSAANAEKSSSVRHSKASSSFGNIISEPIINHDAFRTDFIRKPESSHSASLSGSDRLSRMFNRNRDSQVSPVSPSGSTTLPGSAGSNHGDVAPMGTAIPIPPIRTMSNARRTPKPVTPRMQREPSSESINIFAAPGTVERGNGRPLTQATTFTDMMDQAELGPIHKGKGYVPSPLNLAPRDNTSRDRSRWQ</sequence>
<feature type="chain" id="PRO_5014781515" description="Mid2 domain-containing protein" evidence="3">
    <location>
        <begin position="23"/>
        <end position="407"/>
    </location>
</feature>